<evidence type="ECO:0000313" key="7">
    <source>
        <dbReference type="EMBL" id="KAK3605540.1"/>
    </source>
</evidence>
<feature type="transmembrane region" description="Helical" evidence="5">
    <location>
        <begin position="6"/>
        <end position="27"/>
    </location>
</feature>
<evidence type="ECO:0000256" key="5">
    <source>
        <dbReference type="SAM" id="Phobius"/>
    </source>
</evidence>
<keyword evidence="2 5" id="KW-0812">Transmembrane</keyword>
<name>A0AAE0T816_9BIVA</name>
<dbReference type="InterPro" id="IPR006201">
    <property type="entry name" value="Neur_channel"/>
</dbReference>
<proteinExistence type="predicted"/>
<dbReference type="GO" id="GO:0004888">
    <property type="term" value="F:transmembrane signaling receptor activity"/>
    <property type="evidence" value="ECO:0007669"/>
    <property type="project" value="InterPro"/>
</dbReference>
<feature type="transmembrane region" description="Helical" evidence="5">
    <location>
        <begin position="246"/>
        <end position="264"/>
    </location>
</feature>
<reference evidence="7" key="3">
    <citation type="submission" date="2023-05" db="EMBL/GenBank/DDBJ databases">
        <authorList>
            <person name="Smith C.H."/>
        </authorList>
    </citation>
    <scope>NUCLEOTIDE SEQUENCE</scope>
    <source>
        <strain evidence="7">CHS0354</strain>
        <tissue evidence="7">Mantle</tissue>
    </source>
</reference>
<dbReference type="SUPFAM" id="SSF90112">
    <property type="entry name" value="Neurotransmitter-gated ion-channel transmembrane pore"/>
    <property type="match status" value="1"/>
</dbReference>
<evidence type="ECO:0000259" key="6">
    <source>
        <dbReference type="Pfam" id="PF02931"/>
    </source>
</evidence>
<comment type="caution">
    <text evidence="7">The sequence shown here is derived from an EMBL/GenBank/DDBJ whole genome shotgun (WGS) entry which is preliminary data.</text>
</comment>
<evidence type="ECO:0000256" key="1">
    <source>
        <dbReference type="ARBA" id="ARBA00004370"/>
    </source>
</evidence>
<sequence length="422" mass="48709">MAIRDVNIFGFIFSLRSLVVFLFILCVRGSDIERNLLGYLFRNYNRDVRPVANVTQPIEVRVAITPCMLVDMNVIDQVLTMDVWFTMEWKDAFLKWDPEKYDNQRSLVIPARKIWQPDIALHNNAAENKRHLTKREYDDTCIVSKDGTVFCVWPTRLKSRCPMSSSSEESSRICHMTFASWVHSSFQIHLVLRSAEVDQTQYVPNRIWKIENINATRSEIYYPCCPEPFLDVTYTFIFRKIDDGKGMPITIAVLLLLVPFQFILPPESNQRITLGGFLMTIHVAFYSKDAKWGEWSLWSLCLVILSILLSILTSHMCLRQQERGRVSSCIRKACLSGLGKLLGVCDNSLTHVIHHNSSYMLGGTPGDTNYSLVNLLRGVIEEKYEREKDSQEWYRLAMVSDRLCFSSFLILSTLTVVFNIKL</sequence>
<evidence type="ECO:0000256" key="2">
    <source>
        <dbReference type="ARBA" id="ARBA00022692"/>
    </source>
</evidence>
<dbReference type="GO" id="GO:0005230">
    <property type="term" value="F:extracellular ligand-gated monoatomic ion channel activity"/>
    <property type="evidence" value="ECO:0007669"/>
    <property type="project" value="InterPro"/>
</dbReference>
<keyword evidence="4 5" id="KW-0472">Membrane</keyword>
<comment type="subcellular location">
    <subcellularLocation>
        <location evidence="1">Membrane</location>
    </subcellularLocation>
</comment>
<feature type="transmembrane region" description="Helical" evidence="5">
    <location>
        <begin position="403"/>
        <end position="420"/>
    </location>
</feature>
<feature type="transmembrane region" description="Helical" evidence="5">
    <location>
        <begin position="295"/>
        <end position="318"/>
    </location>
</feature>
<dbReference type="InterPro" id="IPR006202">
    <property type="entry name" value="Neur_chan_lig-bd"/>
</dbReference>
<dbReference type="AlphaFoldDB" id="A0AAE0T816"/>
<dbReference type="GO" id="GO:0016020">
    <property type="term" value="C:membrane"/>
    <property type="evidence" value="ECO:0007669"/>
    <property type="project" value="UniProtKB-SubCell"/>
</dbReference>
<dbReference type="SUPFAM" id="SSF63712">
    <property type="entry name" value="Nicotinic receptor ligand binding domain-like"/>
    <property type="match status" value="1"/>
</dbReference>
<dbReference type="PANTHER" id="PTHR18945">
    <property type="entry name" value="NEUROTRANSMITTER GATED ION CHANNEL"/>
    <property type="match status" value="1"/>
</dbReference>
<dbReference type="Pfam" id="PF02931">
    <property type="entry name" value="Neur_chan_LBD"/>
    <property type="match status" value="1"/>
</dbReference>
<protein>
    <recommendedName>
        <fullName evidence="6">Neurotransmitter-gated ion-channel ligand-binding domain-containing protein</fullName>
    </recommendedName>
</protein>
<keyword evidence="3 5" id="KW-1133">Transmembrane helix</keyword>
<evidence type="ECO:0000256" key="4">
    <source>
        <dbReference type="ARBA" id="ARBA00023136"/>
    </source>
</evidence>
<keyword evidence="8" id="KW-1185">Reference proteome</keyword>
<reference evidence="7" key="1">
    <citation type="journal article" date="2021" name="Genome Biol. Evol.">
        <title>A High-Quality Reference Genome for a Parasitic Bivalve with Doubly Uniparental Inheritance (Bivalvia: Unionida).</title>
        <authorList>
            <person name="Smith C.H."/>
        </authorList>
    </citation>
    <scope>NUCLEOTIDE SEQUENCE</scope>
    <source>
        <strain evidence="7">CHS0354</strain>
    </source>
</reference>
<evidence type="ECO:0000313" key="8">
    <source>
        <dbReference type="Proteomes" id="UP001195483"/>
    </source>
</evidence>
<evidence type="ECO:0000256" key="3">
    <source>
        <dbReference type="ARBA" id="ARBA00022989"/>
    </source>
</evidence>
<dbReference type="Proteomes" id="UP001195483">
    <property type="component" value="Unassembled WGS sequence"/>
</dbReference>
<dbReference type="InterPro" id="IPR036734">
    <property type="entry name" value="Neur_chan_lig-bd_sf"/>
</dbReference>
<feature type="domain" description="Neurotransmitter-gated ion-channel ligand-binding" evidence="6">
    <location>
        <begin position="34"/>
        <end position="239"/>
    </location>
</feature>
<dbReference type="EMBL" id="JAEAOA010000800">
    <property type="protein sequence ID" value="KAK3605540.1"/>
    <property type="molecule type" value="Genomic_DNA"/>
</dbReference>
<accession>A0AAE0T816</accession>
<organism evidence="7 8">
    <name type="scientific">Potamilus streckersoni</name>
    <dbReference type="NCBI Taxonomy" id="2493646"/>
    <lineage>
        <taxon>Eukaryota</taxon>
        <taxon>Metazoa</taxon>
        <taxon>Spiralia</taxon>
        <taxon>Lophotrochozoa</taxon>
        <taxon>Mollusca</taxon>
        <taxon>Bivalvia</taxon>
        <taxon>Autobranchia</taxon>
        <taxon>Heteroconchia</taxon>
        <taxon>Palaeoheterodonta</taxon>
        <taxon>Unionida</taxon>
        <taxon>Unionoidea</taxon>
        <taxon>Unionidae</taxon>
        <taxon>Ambleminae</taxon>
        <taxon>Lampsilini</taxon>
        <taxon>Potamilus</taxon>
    </lineage>
</organism>
<gene>
    <name evidence="7" type="ORF">CHS0354_013167</name>
</gene>
<reference evidence="7" key="2">
    <citation type="journal article" date="2021" name="Genome Biol. Evol.">
        <title>Developing a high-quality reference genome for a parasitic bivalve with doubly uniparental inheritance (Bivalvia: Unionida).</title>
        <authorList>
            <person name="Smith C.H."/>
        </authorList>
    </citation>
    <scope>NUCLEOTIDE SEQUENCE</scope>
    <source>
        <strain evidence="7">CHS0354</strain>
        <tissue evidence="7">Mantle</tissue>
    </source>
</reference>
<dbReference type="FunFam" id="2.70.170.10:FF:000028">
    <property type="entry name" value="AcetylCholine Receptor"/>
    <property type="match status" value="1"/>
</dbReference>
<dbReference type="Gene3D" id="2.70.170.10">
    <property type="entry name" value="Neurotransmitter-gated ion-channel ligand-binding domain"/>
    <property type="match status" value="1"/>
</dbReference>
<dbReference type="InterPro" id="IPR036719">
    <property type="entry name" value="Neuro-gated_channel_TM_sf"/>
</dbReference>